<keyword evidence="1" id="KW-0732">Signal</keyword>
<feature type="chain" id="PRO_5028140450" description="DUF4402 domain-containing protein" evidence="1">
    <location>
        <begin position="21"/>
        <end position="170"/>
    </location>
</feature>
<dbReference type="AlphaFoldDB" id="A0A6S6SQ89"/>
<evidence type="ECO:0000256" key="1">
    <source>
        <dbReference type="SAM" id="SignalP"/>
    </source>
</evidence>
<name>A0A6S6SQ89_9BACT</name>
<reference evidence="2" key="1">
    <citation type="submission" date="2020-01" db="EMBL/GenBank/DDBJ databases">
        <authorList>
            <person name="Meier V. D."/>
            <person name="Meier V D."/>
        </authorList>
    </citation>
    <scope>NUCLEOTIDE SEQUENCE</scope>
    <source>
        <strain evidence="2">HLG_WM_MAG_10</strain>
    </source>
</reference>
<organism evidence="2">
    <name type="scientific">uncultured Aureispira sp</name>
    <dbReference type="NCBI Taxonomy" id="1331704"/>
    <lineage>
        <taxon>Bacteria</taxon>
        <taxon>Pseudomonadati</taxon>
        <taxon>Bacteroidota</taxon>
        <taxon>Saprospiria</taxon>
        <taxon>Saprospirales</taxon>
        <taxon>Saprospiraceae</taxon>
        <taxon>Aureispira</taxon>
        <taxon>environmental samples</taxon>
    </lineage>
</organism>
<dbReference type="EMBL" id="CACVAQ010000104">
    <property type="protein sequence ID" value="CAA6805127.1"/>
    <property type="molecule type" value="Genomic_DNA"/>
</dbReference>
<evidence type="ECO:0008006" key="3">
    <source>
        <dbReference type="Google" id="ProtNLM"/>
    </source>
</evidence>
<evidence type="ECO:0000313" key="2">
    <source>
        <dbReference type="EMBL" id="CAA6805127.1"/>
    </source>
</evidence>
<protein>
    <recommendedName>
        <fullName evidence="3">DUF4402 domain-containing protein</fullName>
    </recommendedName>
</protein>
<proteinExistence type="predicted"/>
<feature type="signal peptide" evidence="1">
    <location>
        <begin position="1"/>
        <end position="20"/>
    </location>
</feature>
<gene>
    <name evidence="2" type="ORF">HELGO_WM33786</name>
</gene>
<accession>A0A6S6SQ89</accession>
<sequence>MKSFIATILLMAAMLATANAQFPDHVKVLKVELNQTKTITGDLAEGRFVDLRFGMRGSVNCFTADQKRYFSGHHRLIAFEVPANTKVLVEMTTNSDMSLYGYMIDAKRYDVPPYVENVSKSGCSASVNPKGALERIMMKAGSTKTHVVVAVTGLDENSTGEFTLKVTARP</sequence>